<dbReference type="PANTHER" id="PTHR43224:SF1">
    <property type="entry name" value="AMIDINOTRANSFERASE"/>
    <property type="match status" value="1"/>
</dbReference>
<keyword evidence="1" id="KW-0808">Transferase</keyword>
<sequence>MTTLLLIRPKHFGFNPETAQSNSFQKRTSDQDVHEKAVDEFNRMIHVLNLHAIPHIVINDTERPIKPDAIFPNNWFSTHRSGRIVLYPMEAANRRTERREDIISRLKEEFEFTQVINYSDREQDNVFLEGTGSLVFDRVHRYALLSRSSRSNLSLAEEVCHELDYKLISFTAIDHEGIPVYHTNVLVCIGERFVVWCPDMISDKSDRLTLEAYITKTKKDSIEITREQVKSFAGNMLEVKNESGNNCLLMSSTARRSLTTDQIFALRKHCALLPIPIPTIERIGGGSVRCMVAEVVN</sequence>
<dbReference type="PANTHER" id="PTHR43224">
    <property type="entry name" value="AMIDINOTRANSFERASE"/>
    <property type="match status" value="1"/>
</dbReference>
<name>A0A6N6RLB5_9FLAO</name>
<dbReference type="GO" id="GO:0016740">
    <property type="term" value="F:transferase activity"/>
    <property type="evidence" value="ECO:0007669"/>
    <property type="project" value="UniProtKB-KW"/>
</dbReference>
<dbReference type="Pfam" id="PF19420">
    <property type="entry name" value="DDAH_eukar"/>
    <property type="match status" value="1"/>
</dbReference>
<protein>
    <submittedName>
        <fullName evidence="1">Amidinotransferase</fullName>
    </submittedName>
</protein>
<evidence type="ECO:0000313" key="2">
    <source>
        <dbReference type="Proteomes" id="UP000468650"/>
    </source>
</evidence>
<keyword evidence="2" id="KW-1185">Reference proteome</keyword>
<dbReference type="PIRSF" id="PIRSF028188">
    <property type="entry name" value="Amdntrnsf_FN0238"/>
    <property type="match status" value="1"/>
</dbReference>
<dbReference type="Proteomes" id="UP000468650">
    <property type="component" value="Unassembled WGS sequence"/>
</dbReference>
<accession>A0A6N6RLB5</accession>
<reference evidence="1 2" key="1">
    <citation type="submission" date="2019-09" db="EMBL/GenBank/DDBJ databases">
        <title>Genomes of family Cryomorphaceae.</title>
        <authorList>
            <person name="Bowman J.P."/>
        </authorList>
    </citation>
    <scope>NUCLEOTIDE SEQUENCE [LARGE SCALE GENOMIC DNA]</scope>
    <source>
        <strain evidence="1 2">LMG 25704</strain>
    </source>
</reference>
<organism evidence="1 2">
    <name type="scientific">Phaeocystidibacter luteus</name>
    <dbReference type="NCBI Taxonomy" id="911197"/>
    <lineage>
        <taxon>Bacteria</taxon>
        <taxon>Pseudomonadati</taxon>
        <taxon>Bacteroidota</taxon>
        <taxon>Flavobacteriia</taxon>
        <taxon>Flavobacteriales</taxon>
        <taxon>Phaeocystidibacteraceae</taxon>
        <taxon>Phaeocystidibacter</taxon>
    </lineage>
</organism>
<proteinExistence type="predicted"/>
<dbReference type="InterPro" id="IPR014541">
    <property type="entry name" value="Amdntrnsf_FN0238"/>
</dbReference>
<gene>
    <name evidence="1" type="ORF">F8C67_00785</name>
</gene>
<dbReference type="NCBIfam" id="NF046062">
    <property type="entry name" value="citrull_CtlX"/>
    <property type="match status" value="1"/>
</dbReference>
<dbReference type="EMBL" id="WBVO01000001">
    <property type="protein sequence ID" value="KAB2814299.1"/>
    <property type="molecule type" value="Genomic_DNA"/>
</dbReference>
<dbReference type="RefSeq" id="WP_151665880.1">
    <property type="nucleotide sequence ID" value="NZ_WBVO01000001.1"/>
</dbReference>
<comment type="caution">
    <text evidence="1">The sequence shown here is derived from an EMBL/GenBank/DDBJ whole genome shotgun (WGS) entry which is preliminary data.</text>
</comment>
<dbReference type="AlphaFoldDB" id="A0A6N6RLB5"/>
<dbReference type="Gene3D" id="3.75.10.10">
    <property type="entry name" value="L-arginine/glycine Amidinotransferase, Chain A"/>
    <property type="match status" value="1"/>
</dbReference>
<dbReference type="OrthoDB" id="9788268at2"/>
<dbReference type="SUPFAM" id="SSF55909">
    <property type="entry name" value="Pentein"/>
    <property type="match status" value="1"/>
</dbReference>
<evidence type="ECO:0000313" key="1">
    <source>
        <dbReference type="EMBL" id="KAB2814299.1"/>
    </source>
</evidence>